<dbReference type="InterPro" id="IPR001789">
    <property type="entry name" value="Sig_transdc_resp-reg_receiver"/>
</dbReference>
<sequence length="69" mass="7487">MRKLCRILLVDDDETTNFLNAHLLQSPGVTDHVLVARNGQQALSLLAQHCPTPPAATARCWCCSISACP</sequence>
<dbReference type="AlphaFoldDB" id="A0A1H3L543"/>
<dbReference type="SUPFAM" id="SSF52172">
    <property type="entry name" value="CheY-like"/>
    <property type="match status" value="1"/>
</dbReference>
<evidence type="ECO:0000313" key="3">
    <source>
        <dbReference type="EMBL" id="SDY59562.1"/>
    </source>
</evidence>
<proteinExistence type="predicted"/>
<dbReference type="STRING" id="651662.SAMN04488069_110109"/>
<evidence type="ECO:0000313" key="4">
    <source>
        <dbReference type="Proteomes" id="UP000199249"/>
    </source>
</evidence>
<gene>
    <name evidence="3" type="ORF">SAMN04488069_110109</name>
</gene>
<dbReference type="OrthoDB" id="1524091at2"/>
<accession>A0A1H3L543</accession>
<dbReference type="Gene3D" id="3.40.50.2300">
    <property type="match status" value="1"/>
</dbReference>
<dbReference type="RefSeq" id="WP_139255242.1">
    <property type="nucleotide sequence ID" value="NZ_FNOV01000010.1"/>
</dbReference>
<feature type="domain" description="Response regulatory" evidence="2">
    <location>
        <begin position="6"/>
        <end position="69"/>
    </location>
</feature>
<keyword evidence="4" id="KW-1185">Reference proteome</keyword>
<protein>
    <recommendedName>
        <fullName evidence="2">Response regulatory domain-containing protein</fullName>
    </recommendedName>
</protein>
<dbReference type="InterPro" id="IPR011006">
    <property type="entry name" value="CheY-like_superfamily"/>
</dbReference>
<evidence type="ECO:0000256" key="1">
    <source>
        <dbReference type="PROSITE-ProRule" id="PRU00169"/>
    </source>
</evidence>
<name>A0A1H3L543_9BACT</name>
<evidence type="ECO:0000259" key="2">
    <source>
        <dbReference type="PROSITE" id="PS50110"/>
    </source>
</evidence>
<dbReference type="GO" id="GO:0000160">
    <property type="term" value="P:phosphorelay signal transduction system"/>
    <property type="evidence" value="ECO:0007669"/>
    <property type="project" value="InterPro"/>
</dbReference>
<comment type="caution">
    <text evidence="1">Lacks conserved residue(s) required for the propagation of feature annotation.</text>
</comment>
<dbReference type="PROSITE" id="PS50110">
    <property type="entry name" value="RESPONSE_REGULATORY"/>
    <property type="match status" value="1"/>
</dbReference>
<reference evidence="4" key="1">
    <citation type="submission" date="2016-10" db="EMBL/GenBank/DDBJ databases">
        <authorList>
            <person name="Varghese N."/>
            <person name="Submissions S."/>
        </authorList>
    </citation>
    <scope>NUCLEOTIDE SEQUENCE [LARGE SCALE GENOMIC DNA]</scope>
    <source>
        <strain evidence="4">CGMCC 1.8975</strain>
    </source>
</reference>
<organism evidence="3 4">
    <name type="scientific">Hymenobacter psychrophilus</name>
    <dbReference type="NCBI Taxonomy" id="651662"/>
    <lineage>
        <taxon>Bacteria</taxon>
        <taxon>Pseudomonadati</taxon>
        <taxon>Bacteroidota</taxon>
        <taxon>Cytophagia</taxon>
        <taxon>Cytophagales</taxon>
        <taxon>Hymenobacteraceae</taxon>
        <taxon>Hymenobacter</taxon>
    </lineage>
</organism>
<dbReference type="EMBL" id="FNOV01000010">
    <property type="protein sequence ID" value="SDY59562.1"/>
    <property type="molecule type" value="Genomic_DNA"/>
</dbReference>
<dbReference type="Proteomes" id="UP000199249">
    <property type="component" value="Unassembled WGS sequence"/>
</dbReference>